<dbReference type="InterPro" id="IPR036188">
    <property type="entry name" value="FAD/NAD-bd_sf"/>
</dbReference>
<dbReference type="RefSeq" id="WP_008542291.1">
    <property type="nucleotide sequence ID" value="NZ_JH604964.1"/>
</dbReference>
<dbReference type="PATRIC" id="fig|762967.3.peg.1077"/>
<keyword evidence="3" id="KW-0274">FAD</keyword>
<dbReference type="PANTHER" id="PTHR43400:SF7">
    <property type="entry name" value="FAD-DEPENDENT OXIDOREDUCTASE 2 FAD BINDING DOMAIN-CONTAINING PROTEIN"/>
    <property type="match status" value="1"/>
</dbReference>
<evidence type="ECO:0000313" key="6">
    <source>
        <dbReference type="EMBL" id="EHY31250.1"/>
    </source>
</evidence>
<keyword evidence="2" id="KW-0285">Flavoprotein</keyword>
<protein>
    <submittedName>
        <fullName evidence="6">Flavocytochrome c</fullName>
    </submittedName>
</protein>
<dbReference type="Gene3D" id="3.90.700.10">
    <property type="entry name" value="Succinate dehydrogenase/fumarate reductase flavoprotein, catalytic domain"/>
    <property type="match status" value="1"/>
</dbReference>
<evidence type="ECO:0000256" key="3">
    <source>
        <dbReference type="ARBA" id="ARBA00022827"/>
    </source>
</evidence>
<accession>H3KF54</accession>
<organism evidence="6 7">
    <name type="scientific">Sutterella parvirubra YIT 11816</name>
    <dbReference type="NCBI Taxonomy" id="762967"/>
    <lineage>
        <taxon>Bacteria</taxon>
        <taxon>Pseudomonadati</taxon>
        <taxon>Pseudomonadota</taxon>
        <taxon>Betaproteobacteria</taxon>
        <taxon>Burkholderiales</taxon>
        <taxon>Sutterellaceae</taxon>
        <taxon>Sutterella</taxon>
    </lineage>
</organism>
<evidence type="ECO:0000256" key="2">
    <source>
        <dbReference type="ARBA" id="ARBA00022630"/>
    </source>
</evidence>
<dbReference type="Proteomes" id="UP000004956">
    <property type="component" value="Unassembled WGS sequence"/>
</dbReference>
<name>H3KF54_9BURK</name>
<dbReference type="InterPro" id="IPR050315">
    <property type="entry name" value="FAD-oxidoreductase_2"/>
</dbReference>
<evidence type="ECO:0000256" key="4">
    <source>
        <dbReference type="ARBA" id="ARBA00023002"/>
    </source>
</evidence>
<dbReference type="SUPFAM" id="SSF51905">
    <property type="entry name" value="FAD/NAD(P)-binding domain"/>
    <property type="match status" value="1"/>
</dbReference>
<feature type="domain" description="FAD-dependent oxidoreductase 2 FAD-binding" evidence="5">
    <location>
        <begin position="20"/>
        <end position="436"/>
    </location>
</feature>
<dbReference type="AlphaFoldDB" id="H3KF54"/>
<dbReference type="EMBL" id="AFBQ01000193">
    <property type="protein sequence ID" value="EHY31250.1"/>
    <property type="molecule type" value="Genomic_DNA"/>
</dbReference>
<reference evidence="6 7" key="1">
    <citation type="submission" date="2011-11" db="EMBL/GenBank/DDBJ databases">
        <authorList>
            <person name="Weinstock G."/>
            <person name="Sodergren E."/>
            <person name="Clifton S."/>
            <person name="Fulton L."/>
            <person name="Fulton B."/>
            <person name="Courtney L."/>
            <person name="Fronick C."/>
            <person name="Harrison M."/>
            <person name="Strong C."/>
            <person name="Farmer C."/>
            <person name="Delahaunty K."/>
            <person name="Markovic C."/>
            <person name="Hall O."/>
            <person name="Minx P."/>
            <person name="Tomlinson C."/>
            <person name="Mitreva M."/>
            <person name="Hou S."/>
            <person name="Chen J."/>
            <person name="Wollam A."/>
            <person name="Pepin K.H."/>
            <person name="Johnson M."/>
            <person name="Bhonagiri V."/>
            <person name="Zhang X."/>
            <person name="Suruliraj S."/>
            <person name="Warren W."/>
            <person name="Chinwalla A."/>
            <person name="Mardis E.R."/>
            <person name="Wilson R.K."/>
        </authorList>
    </citation>
    <scope>NUCLEOTIDE SEQUENCE [LARGE SCALE GENOMIC DNA]</scope>
    <source>
        <strain evidence="6 7">YIT 11816</strain>
    </source>
</reference>
<dbReference type="HOGENOM" id="CLU_011398_4_5_4"/>
<dbReference type="PANTHER" id="PTHR43400">
    <property type="entry name" value="FUMARATE REDUCTASE"/>
    <property type="match status" value="1"/>
</dbReference>
<comment type="cofactor">
    <cofactor evidence="1">
        <name>FAD</name>
        <dbReference type="ChEBI" id="CHEBI:57692"/>
    </cofactor>
</comment>
<dbReference type="InterPro" id="IPR003953">
    <property type="entry name" value="FAD-dep_OxRdtase_2_FAD-bd"/>
</dbReference>
<comment type="caution">
    <text evidence="6">The sequence shown here is derived from an EMBL/GenBank/DDBJ whole genome shotgun (WGS) entry which is preliminary data.</text>
</comment>
<keyword evidence="7" id="KW-1185">Reference proteome</keyword>
<dbReference type="GO" id="GO:0016491">
    <property type="term" value="F:oxidoreductase activity"/>
    <property type="evidence" value="ECO:0007669"/>
    <property type="project" value="UniProtKB-KW"/>
</dbReference>
<dbReference type="InterPro" id="IPR027477">
    <property type="entry name" value="Succ_DH/fumarate_Rdtase_cat_sf"/>
</dbReference>
<sequence length="469" mass="51024">APWAQAADAASQSGGEPLWDVIVVGAGGAGLAAAVGAKEWGAERVLLLEKQPTAGGHTMVASGSLNALVEGFGDSAERFFDDTFEAGEGKADPELVQRLVEGSRQVLPWFRSLGVAFEDVPYEAYNGSWPRAWRSVASHPGFRFISALMRRFKALGGEVRYGARAEWLLTEDDYDDTRITGVRLQGGEEIRGRAVVLATGGWGANAHLRRRWRPQLTDVYRTTFSPLRPEEDPATGDGIRMAEAVGARLRDMDAVMAIPYWGGRVLDYPGAEMFLDDSGRRFVDETATWSAIFEKLIETGASSFWVVTDERSRKGETFAGKFASGVVKSAPDLASLAREMGVDVSVLRETFRQHNAAALSGEDWAFGRKCFMQTIEQPPFYFGRERFDIHYCCGGIAISTEAEALSLEGRAIPGLYAAGETAGGVHGRFRLGGNGLTDAFVFGRIAGESAASFAARTVREMRTRRPKRA</sequence>
<gene>
    <name evidence="6" type="ORF">HMPREF9440_01371</name>
</gene>
<evidence type="ECO:0000259" key="5">
    <source>
        <dbReference type="Pfam" id="PF00890"/>
    </source>
</evidence>
<evidence type="ECO:0000256" key="1">
    <source>
        <dbReference type="ARBA" id="ARBA00001974"/>
    </source>
</evidence>
<dbReference type="Pfam" id="PF00890">
    <property type="entry name" value="FAD_binding_2"/>
    <property type="match status" value="1"/>
</dbReference>
<proteinExistence type="predicted"/>
<evidence type="ECO:0000313" key="7">
    <source>
        <dbReference type="Proteomes" id="UP000004956"/>
    </source>
</evidence>
<dbReference type="Gene3D" id="3.50.50.60">
    <property type="entry name" value="FAD/NAD(P)-binding domain"/>
    <property type="match status" value="1"/>
</dbReference>
<dbReference type="SUPFAM" id="SSF56425">
    <property type="entry name" value="Succinate dehydrogenase/fumarate reductase flavoprotein, catalytic domain"/>
    <property type="match status" value="1"/>
</dbReference>
<feature type="non-terminal residue" evidence="6">
    <location>
        <position position="1"/>
    </location>
</feature>
<keyword evidence="4" id="KW-0560">Oxidoreductase</keyword>
<dbReference type="STRING" id="762967.HMPREF9440_01371"/>
<dbReference type="OrthoDB" id="9813348at2"/>
<dbReference type="PRINTS" id="PR00411">
    <property type="entry name" value="PNDRDTASEI"/>
</dbReference>